<feature type="binding site" evidence="4">
    <location>
        <position position="29"/>
    </location>
    <ligand>
        <name>nicotinamide</name>
        <dbReference type="ChEBI" id="CHEBI:17154"/>
    </ligand>
</feature>
<feature type="binding site" evidence="4">
    <location>
        <position position="95"/>
    </location>
    <ligand>
        <name>NAD(+)</name>
        <dbReference type="ChEBI" id="CHEBI:57540"/>
    </ligand>
</feature>
<feature type="binding site" evidence="4">
    <location>
        <position position="98"/>
    </location>
    <ligand>
        <name>NAD(+)</name>
        <dbReference type="ChEBI" id="CHEBI:57540"/>
    </ligand>
</feature>
<dbReference type="Proteomes" id="UP000679992">
    <property type="component" value="Unassembled WGS sequence"/>
</dbReference>
<keyword evidence="8" id="KW-1185">Reference proteome</keyword>
<dbReference type="InterPro" id="IPR026591">
    <property type="entry name" value="Sirtuin_cat_small_dom_sf"/>
</dbReference>
<feature type="binding site" evidence="4">
    <location>
        <position position="205"/>
    </location>
    <ligand>
        <name>NAD(+)</name>
        <dbReference type="ChEBI" id="CHEBI:57540"/>
    </ligand>
</feature>
<dbReference type="PANTHER" id="PTHR11085">
    <property type="entry name" value="NAD-DEPENDENT PROTEIN DEACYLASE SIRTUIN-5, MITOCHONDRIAL-RELATED"/>
    <property type="match status" value="1"/>
</dbReference>
<feature type="binding site" evidence="4">
    <location>
        <position position="113"/>
    </location>
    <ligand>
        <name>NAD(+)</name>
        <dbReference type="ChEBI" id="CHEBI:57540"/>
    </ligand>
</feature>
<reference evidence="7 8" key="1">
    <citation type="submission" date="2021-03" db="EMBL/GenBank/DDBJ databases">
        <title>Antimicrobial resistance genes in bacteria isolated from Japanese honey, and their potential for conferring macrolide and lincosamide resistance in the American foulbrood pathogen Paenibacillus larvae.</title>
        <authorList>
            <person name="Okamoto M."/>
            <person name="Kumagai M."/>
            <person name="Kanamori H."/>
            <person name="Takamatsu D."/>
        </authorList>
    </citation>
    <scope>NUCLEOTIDE SEQUENCE [LARGE SCALE GENOMIC DNA]</scope>
    <source>
        <strain evidence="7 8">J42TS3</strain>
    </source>
</reference>
<dbReference type="Pfam" id="PF02146">
    <property type="entry name" value="SIR2"/>
    <property type="match status" value="1"/>
</dbReference>
<comment type="caution">
    <text evidence="7">The sequence shown here is derived from an EMBL/GenBank/DDBJ whole genome shotgun (WGS) entry which is preliminary data.</text>
</comment>
<evidence type="ECO:0000256" key="3">
    <source>
        <dbReference type="ARBA" id="ARBA00023027"/>
    </source>
</evidence>
<feature type="domain" description="Deacetylase sirtuin-type" evidence="6">
    <location>
        <begin position="1"/>
        <end position="235"/>
    </location>
</feature>
<keyword evidence="2 4" id="KW-0808">Transferase</keyword>
<evidence type="ECO:0000256" key="1">
    <source>
        <dbReference type="ARBA" id="ARBA00022490"/>
    </source>
</evidence>
<accession>A0ABQ4MBA2</accession>
<feature type="binding site" evidence="4">
    <location>
        <position position="22"/>
    </location>
    <ligand>
        <name>NAD(+)</name>
        <dbReference type="ChEBI" id="CHEBI:57540"/>
    </ligand>
</feature>
<comment type="subcellular location">
    <subcellularLocation>
        <location evidence="4">Cytoplasm</location>
    </subcellularLocation>
</comment>
<protein>
    <recommendedName>
        <fullName evidence="4">NAD-dependent protein deacetylase</fullName>
        <ecNumber evidence="4">2.3.1.286</ecNumber>
    </recommendedName>
    <alternativeName>
        <fullName evidence="4">Regulatory protein SIR2 homolog</fullName>
    </alternativeName>
</protein>
<feature type="binding site" evidence="4">
    <location>
        <position position="18"/>
    </location>
    <ligand>
        <name>NAD(+)</name>
        <dbReference type="ChEBI" id="CHEBI:57540"/>
    </ligand>
</feature>
<comment type="cofactor">
    <cofactor evidence="4">
        <name>Zn(2+)</name>
        <dbReference type="ChEBI" id="CHEBI:29105"/>
    </cofactor>
    <text evidence="4">Binds 1 zinc ion per subunit.</text>
</comment>
<keyword evidence="4 5" id="KW-0479">Metal-binding</keyword>
<evidence type="ECO:0000256" key="5">
    <source>
        <dbReference type="PROSITE-ProRule" id="PRU00236"/>
    </source>
</evidence>
<feature type="binding site" evidence="4 5">
    <location>
        <position position="142"/>
    </location>
    <ligand>
        <name>Zn(2+)</name>
        <dbReference type="ChEBI" id="CHEBI:29105"/>
    </ligand>
</feature>
<feature type="active site" description="Proton acceptor" evidence="4 5">
    <location>
        <position position="113"/>
    </location>
</feature>
<comment type="caution">
    <text evidence="4">Lacks conserved residue(s) required for the propagation of feature annotation.</text>
</comment>
<dbReference type="HAMAP" id="MF_01968">
    <property type="entry name" value="Sirtuin_ClassU"/>
    <property type="match status" value="1"/>
</dbReference>
<dbReference type="EMBL" id="BOSL01000005">
    <property type="protein sequence ID" value="GIP52932.1"/>
    <property type="molecule type" value="Genomic_DNA"/>
</dbReference>
<evidence type="ECO:0000313" key="7">
    <source>
        <dbReference type="EMBL" id="GIP52932.1"/>
    </source>
</evidence>
<feature type="binding site" evidence="4">
    <location>
        <position position="98"/>
    </location>
    <ligand>
        <name>nicotinamide</name>
        <dbReference type="ChEBI" id="CHEBI:17154"/>
    </ligand>
</feature>
<keyword evidence="1 4" id="KW-0963">Cytoplasm</keyword>
<dbReference type="Gene3D" id="3.30.1600.10">
    <property type="entry name" value="SIR2/SIRT2 'Small Domain"/>
    <property type="match status" value="1"/>
</dbReference>
<dbReference type="InterPro" id="IPR029035">
    <property type="entry name" value="DHS-like_NAD/FAD-binding_dom"/>
</dbReference>
<dbReference type="PROSITE" id="PS50305">
    <property type="entry name" value="SIRTUIN"/>
    <property type="match status" value="1"/>
</dbReference>
<gene>
    <name evidence="4" type="primary">cobB</name>
    <name evidence="7" type="ORF">J42TS3_19670</name>
</gene>
<evidence type="ECO:0000256" key="4">
    <source>
        <dbReference type="HAMAP-Rule" id="MF_01968"/>
    </source>
</evidence>
<feature type="binding site" evidence="4">
    <location>
        <position position="29"/>
    </location>
    <ligand>
        <name>NAD(+)</name>
        <dbReference type="ChEBI" id="CHEBI:57540"/>
    </ligand>
</feature>
<dbReference type="SUPFAM" id="SSF52467">
    <property type="entry name" value="DHS-like NAD/FAD-binding domain"/>
    <property type="match status" value="1"/>
</dbReference>
<dbReference type="InterPro" id="IPR003000">
    <property type="entry name" value="Sirtuin"/>
</dbReference>
<keyword evidence="4 5" id="KW-0862">Zinc</keyword>
<dbReference type="EC" id="2.3.1.286" evidence="4"/>
<dbReference type="RefSeq" id="WP_213654615.1">
    <property type="nucleotide sequence ID" value="NZ_BOSL01000005.1"/>
</dbReference>
<organism evidence="7 8">
    <name type="scientific">Paenibacillus vini</name>
    <dbReference type="NCBI Taxonomy" id="1476024"/>
    <lineage>
        <taxon>Bacteria</taxon>
        <taxon>Bacillati</taxon>
        <taxon>Bacillota</taxon>
        <taxon>Bacilli</taxon>
        <taxon>Bacillales</taxon>
        <taxon>Paenibacillaceae</taxon>
        <taxon>Paenibacillus</taxon>
    </lineage>
</organism>
<evidence type="ECO:0000256" key="2">
    <source>
        <dbReference type="ARBA" id="ARBA00022679"/>
    </source>
</evidence>
<evidence type="ECO:0000313" key="8">
    <source>
        <dbReference type="Proteomes" id="UP000679992"/>
    </source>
</evidence>
<proteinExistence type="inferred from homology"/>
<sequence length="235" mass="25859">MLTGWLKESKYTVVFTGAGMSTESGVPDFRSKNGLWKGKDPQWLASTDAIKYNKDAFVEFYRKRIEGLQSIRPHGGYDVLTTLAEQFLLKSIITQNTDGLHEDAGNRNVITLHGTIRRLHCNACGTVYPTDCYFNNNLYCTCGGLIRPSVILFGESLNSKALTAAVYEAQQADLFIVLGSSLVVSPANSFPITAKENGAKLVIINQDPTPLDRIADLVINDRKIGDVLQEVANEL</sequence>
<dbReference type="InterPro" id="IPR050134">
    <property type="entry name" value="NAD-dep_sirtuin_deacylases"/>
</dbReference>
<name>A0ABQ4MBA2_9BACL</name>
<feature type="binding site" evidence="4">
    <location>
        <position position="97"/>
    </location>
    <ligand>
        <name>nicotinamide</name>
        <dbReference type="ChEBI" id="CHEBI:17154"/>
    </ligand>
</feature>
<feature type="binding site" evidence="4">
    <location>
        <position position="224"/>
    </location>
    <ligand>
        <name>NAD(+)</name>
        <dbReference type="ChEBI" id="CHEBI:57540"/>
    </ligand>
</feature>
<dbReference type="InterPro" id="IPR026590">
    <property type="entry name" value="Ssirtuin_cat_dom"/>
</dbReference>
<comment type="function">
    <text evidence="4">NAD-dependent protein deacetylase which modulates the activities of several enzymes which are inactive in their acetylated form.</text>
</comment>
<evidence type="ECO:0000259" key="6">
    <source>
        <dbReference type="PROSITE" id="PS50305"/>
    </source>
</evidence>
<dbReference type="Gene3D" id="3.40.50.1220">
    <property type="entry name" value="TPP-binding domain"/>
    <property type="match status" value="1"/>
</dbReference>
<dbReference type="NCBIfam" id="NF001753">
    <property type="entry name" value="PRK00481.1-3"/>
    <property type="match status" value="1"/>
</dbReference>
<dbReference type="PANTHER" id="PTHR11085:SF4">
    <property type="entry name" value="NAD-DEPENDENT PROTEIN DEACYLASE"/>
    <property type="match status" value="1"/>
</dbReference>
<feature type="binding site" evidence="4 5">
    <location>
        <position position="121"/>
    </location>
    <ligand>
        <name>Zn(2+)</name>
        <dbReference type="ChEBI" id="CHEBI:29105"/>
    </ligand>
</feature>
<feature type="binding site" evidence="4">
    <location>
        <position position="180"/>
    </location>
    <ligand>
        <name>NAD(+)</name>
        <dbReference type="ChEBI" id="CHEBI:57540"/>
    </ligand>
</feature>
<feature type="binding site" evidence="4">
    <location>
        <position position="30"/>
    </location>
    <ligand>
        <name>NAD(+)</name>
        <dbReference type="ChEBI" id="CHEBI:57540"/>
    </ligand>
</feature>
<feature type="binding site" evidence="4">
    <location>
        <position position="181"/>
    </location>
    <ligand>
        <name>NAD(+)</name>
        <dbReference type="ChEBI" id="CHEBI:57540"/>
    </ligand>
</feature>
<feature type="binding site" evidence="4">
    <location>
        <position position="97"/>
    </location>
    <ligand>
        <name>NAD(+)</name>
        <dbReference type="ChEBI" id="CHEBI:57540"/>
    </ligand>
</feature>
<comment type="similarity">
    <text evidence="4">Belongs to the sirtuin family. Class U subfamily.</text>
</comment>
<keyword evidence="3 4" id="KW-0520">NAD</keyword>
<dbReference type="InterPro" id="IPR028628">
    <property type="entry name" value="Sirtuin_class_U"/>
</dbReference>
<comment type="catalytic activity">
    <reaction evidence="4">
        <text>N(6)-acetyl-L-lysyl-[protein] + NAD(+) + H2O = 2''-O-acetyl-ADP-D-ribose + nicotinamide + L-lysyl-[protein]</text>
        <dbReference type="Rhea" id="RHEA:43636"/>
        <dbReference type="Rhea" id="RHEA-COMP:9752"/>
        <dbReference type="Rhea" id="RHEA-COMP:10731"/>
        <dbReference type="ChEBI" id="CHEBI:15377"/>
        <dbReference type="ChEBI" id="CHEBI:17154"/>
        <dbReference type="ChEBI" id="CHEBI:29969"/>
        <dbReference type="ChEBI" id="CHEBI:57540"/>
        <dbReference type="ChEBI" id="CHEBI:61930"/>
        <dbReference type="ChEBI" id="CHEBI:83767"/>
        <dbReference type="EC" id="2.3.1.286"/>
    </reaction>
</comment>
<feature type="binding site" evidence="4 5">
    <location>
        <position position="140"/>
    </location>
    <ligand>
        <name>Zn(2+)</name>
        <dbReference type="ChEBI" id="CHEBI:29105"/>
    </ligand>
</feature>
<feature type="binding site" evidence="4 5">
    <location>
        <position position="124"/>
    </location>
    <ligand>
        <name>Zn(2+)</name>
        <dbReference type="ChEBI" id="CHEBI:29105"/>
    </ligand>
</feature>